<dbReference type="STRING" id="109895.A0A507E6P7"/>
<feature type="compositionally biased region" description="Acidic residues" evidence="1">
    <location>
        <begin position="107"/>
        <end position="117"/>
    </location>
</feature>
<feature type="domain" description="AH" evidence="2">
    <location>
        <begin position="306"/>
        <end position="500"/>
    </location>
</feature>
<dbReference type="SUPFAM" id="SSF103657">
    <property type="entry name" value="BAR/IMD domain-like"/>
    <property type="match status" value="1"/>
</dbReference>
<evidence type="ECO:0000256" key="1">
    <source>
        <dbReference type="SAM" id="MobiDB-lite"/>
    </source>
</evidence>
<organism evidence="3 4">
    <name type="scientific">Powellomyces hirtus</name>
    <dbReference type="NCBI Taxonomy" id="109895"/>
    <lineage>
        <taxon>Eukaryota</taxon>
        <taxon>Fungi</taxon>
        <taxon>Fungi incertae sedis</taxon>
        <taxon>Chytridiomycota</taxon>
        <taxon>Chytridiomycota incertae sedis</taxon>
        <taxon>Chytridiomycetes</taxon>
        <taxon>Spizellomycetales</taxon>
        <taxon>Powellomycetaceae</taxon>
        <taxon>Powellomyces</taxon>
    </lineage>
</organism>
<name>A0A507E6P7_9FUNG</name>
<feature type="compositionally biased region" description="Basic and acidic residues" evidence="1">
    <location>
        <begin position="455"/>
        <end position="468"/>
    </location>
</feature>
<dbReference type="GO" id="GO:0005737">
    <property type="term" value="C:cytoplasm"/>
    <property type="evidence" value="ECO:0007669"/>
    <property type="project" value="UniProtKB-ARBA"/>
</dbReference>
<feature type="compositionally biased region" description="Low complexity" evidence="1">
    <location>
        <begin position="177"/>
        <end position="191"/>
    </location>
</feature>
<evidence type="ECO:0000313" key="4">
    <source>
        <dbReference type="Proteomes" id="UP000318582"/>
    </source>
</evidence>
<dbReference type="PROSITE" id="PS50870">
    <property type="entry name" value="AH"/>
    <property type="match status" value="1"/>
</dbReference>
<sequence>MTTEVERPFQSDTNVVGNEEQVWGGGEDTRQEEVASRAPALSEEDTDGEENVEHVLEPQVPVPPALPAPEGVADTPESGEQELAREEVTPEPVSRDAPLQGDVQQEVYEEEEEEAEEATLGSTILKPADTPTQESAPNVSDAIRSESPEYEPEVLPVLSIGLPARVSSLQIRQLHRSSSSPSISSTKTDTSAPELRTTELPTFATPTPMAAVRFPVVGDLGMGARTPPTFVSSSGMRDQGMPLSENSKSKQFNQRLDYMVGEFFTRQVAKLATSTPESVDRIQKLFSQRVREKLGQQVGKQWAHVTAQPEVDESAKEIEAMYSYFSQLEKMVEKQRSALQQLNEVEAELSLFYQQKGYQELHDDIGKNLVHLGVSYHQECKERVPVIASLDAYLAFLKTFKGKAINDSRDTIKLQKTARQEFDSYASRLGYLEEKNMRASSSSSSTSSFNPLRNKSSEDTAKYQEKELDQTRQRFQTAKTRYQVLSTQVIDKAGLLEMKRGVDFGAYVGRVVEAHDAYGARHFEAGKVRADGYYTPDSQAEGVASPINYQTDGENASR</sequence>
<comment type="caution">
    <text evidence="3">The sequence shown here is derived from an EMBL/GenBank/DDBJ whole genome shotgun (WGS) entry which is preliminary data.</text>
</comment>
<dbReference type="Pfam" id="PF06456">
    <property type="entry name" value="Arfaptin"/>
    <property type="match status" value="1"/>
</dbReference>
<dbReference type="InterPro" id="IPR010504">
    <property type="entry name" value="AH_dom"/>
</dbReference>
<feature type="region of interest" description="Disordered" evidence="1">
    <location>
        <begin position="1"/>
        <end position="146"/>
    </location>
</feature>
<evidence type="ECO:0000259" key="2">
    <source>
        <dbReference type="PROSITE" id="PS50870"/>
    </source>
</evidence>
<feature type="region of interest" description="Disordered" evidence="1">
    <location>
        <begin position="173"/>
        <end position="194"/>
    </location>
</feature>
<dbReference type="Proteomes" id="UP000318582">
    <property type="component" value="Unassembled WGS sequence"/>
</dbReference>
<dbReference type="Gene3D" id="1.20.1270.60">
    <property type="entry name" value="Arfaptin homology (AH) domain/BAR domain"/>
    <property type="match status" value="1"/>
</dbReference>
<dbReference type="EMBL" id="QEAQ01000030">
    <property type="protein sequence ID" value="TPX58975.1"/>
    <property type="molecule type" value="Genomic_DNA"/>
</dbReference>
<keyword evidence="4" id="KW-1185">Reference proteome</keyword>
<protein>
    <recommendedName>
        <fullName evidence="2">AH domain-containing protein</fullName>
    </recommendedName>
</protein>
<dbReference type="AlphaFoldDB" id="A0A507E6P7"/>
<feature type="compositionally biased region" description="Polar residues" evidence="1">
    <location>
        <begin position="547"/>
        <end position="558"/>
    </location>
</feature>
<gene>
    <name evidence="3" type="ORF">PhCBS80983_g02813</name>
</gene>
<reference evidence="3 4" key="1">
    <citation type="journal article" date="2019" name="Sci. Rep.">
        <title>Comparative genomics of chytrid fungi reveal insights into the obligate biotrophic and pathogenic lifestyle of Synchytrium endobioticum.</title>
        <authorList>
            <person name="van de Vossenberg B.T.L.H."/>
            <person name="Warris S."/>
            <person name="Nguyen H.D.T."/>
            <person name="van Gent-Pelzer M.P.E."/>
            <person name="Joly D.L."/>
            <person name="van de Geest H.C."/>
            <person name="Bonants P.J.M."/>
            <person name="Smith D.S."/>
            <person name="Levesque C.A."/>
            <person name="van der Lee T.A.J."/>
        </authorList>
    </citation>
    <scope>NUCLEOTIDE SEQUENCE [LARGE SCALE GENOMIC DNA]</scope>
    <source>
        <strain evidence="3 4">CBS 809.83</strain>
    </source>
</reference>
<feature type="region of interest" description="Disordered" evidence="1">
    <location>
        <begin position="436"/>
        <end position="468"/>
    </location>
</feature>
<feature type="region of interest" description="Disordered" evidence="1">
    <location>
        <begin position="537"/>
        <end position="558"/>
    </location>
</feature>
<evidence type="ECO:0000313" key="3">
    <source>
        <dbReference type="EMBL" id="TPX58975.1"/>
    </source>
</evidence>
<feature type="region of interest" description="Disordered" evidence="1">
    <location>
        <begin position="228"/>
        <end position="247"/>
    </location>
</feature>
<accession>A0A507E6P7</accession>
<dbReference type="SMART" id="SM01015">
    <property type="entry name" value="Arfaptin"/>
    <property type="match status" value="1"/>
</dbReference>
<dbReference type="InterPro" id="IPR027267">
    <property type="entry name" value="AH/BAR_dom_sf"/>
</dbReference>
<proteinExistence type="predicted"/>
<dbReference type="GO" id="GO:0019904">
    <property type="term" value="F:protein domain specific binding"/>
    <property type="evidence" value="ECO:0007669"/>
    <property type="project" value="InterPro"/>
</dbReference>